<dbReference type="RefSeq" id="WP_039608785.1">
    <property type="nucleotide sequence ID" value="NZ_JWIC01000004.1"/>
</dbReference>
<proteinExistence type="predicted"/>
<comment type="caution">
    <text evidence="2">The sequence shown here is derived from an EMBL/GenBank/DDBJ whole genome shotgun (WGS) entry which is preliminary data.</text>
</comment>
<accession>A0A0C1QCX7</accession>
<evidence type="ECO:0000256" key="1">
    <source>
        <dbReference type="SAM" id="SignalP"/>
    </source>
</evidence>
<dbReference type="Proteomes" id="UP000031327">
    <property type="component" value="Unassembled WGS sequence"/>
</dbReference>
<name>A0A0C1QCX7_9GAMM</name>
<gene>
    <name evidence="2" type="ORF">JF50_07520</name>
</gene>
<evidence type="ECO:0000313" key="2">
    <source>
        <dbReference type="EMBL" id="KID58496.1"/>
    </source>
</evidence>
<keyword evidence="1" id="KW-0732">Signal</keyword>
<sequence length="393" mass="43485">MKYIQGTLLALSLCFSAFGQSSVIQVDNLCGPNGVMQPELKQFRHESMSIDAAQPQSSDKTGIRFLGFDITESGSEKNLTARFAGGDGLTYAYADIYSGDHDLICGEVYSSARENNFAWAINMPLSGLPAILNQEGEIAIWLLSFHDVNGVVEDRISEITYDKQALIELVNHHSDTALPYQLTIAHPSDLETQHGPNRIVYCLNSRFFNCDYSIHEHPRGDDARWNTIGIALPFKGQLTLDGYVSSILYKEDITSDMKVMATDIGVWHADVHEPFQLGALHPNSKAFLSQFMTLSHSVDADTGKTESTIAWDIPVVHGEFLSNGTFVRDYNTYLLYNFAVQRNPLGSLQDALNNGYTEAQYHTQTKTSSIAMTGLHDSLNGVLKLAPLTVTYP</sequence>
<organism evidence="2 3">
    <name type="scientific">Pseudoalteromonas luteoviolacea</name>
    <dbReference type="NCBI Taxonomy" id="43657"/>
    <lineage>
        <taxon>Bacteria</taxon>
        <taxon>Pseudomonadati</taxon>
        <taxon>Pseudomonadota</taxon>
        <taxon>Gammaproteobacteria</taxon>
        <taxon>Alteromonadales</taxon>
        <taxon>Pseudoalteromonadaceae</taxon>
        <taxon>Pseudoalteromonas</taxon>
    </lineage>
</organism>
<feature type="signal peptide" evidence="1">
    <location>
        <begin position="1"/>
        <end position="19"/>
    </location>
</feature>
<dbReference type="AlphaFoldDB" id="A0A0C1QCX7"/>
<reference evidence="2 3" key="1">
    <citation type="submission" date="2014-12" db="EMBL/GenBank/DDBJ databases">
        <title>Draft Genome Sequence of Pseudoalteromonas luteoviolacea HI1.</title>
        <authorList>
            <person name="Asahina A.Y."/>
            <person name="Hadfield M.G."/>
        </authorList>
    </citation>
    <scope>NUCLEOTIDE SEQUENCE [LARGE SCALE GENOMIC DNA]</scope>
    <source>
        <strain evidence="2 3">HI1</strain>
    </source>
</reference>
<evidence type="ECO:0000313" key="3">
    <source>
        <dbReference type="Proteomes" id="UP000031327"/>
    </source>
</evidence>
<dbReference type="OrthoDB" id="6291776at2"/>
<feature type="chain" id="PRO_5002137170" evidence="1">
    <location>
        <begin position="20"/>
        <end position="393"/>
    </location>
</feature>
<dbReference type="EMBL" id="JWIC01000004">
    <property type="protein sequence ID" value="KID58496.1"/>
    <property type="molecule type" value="Genomic_DNA"/>
</dbReference>
<protein>
    <submittedName>
        <fullName evidence="2">Uncharacterized protein</fullName>
    </submittedName>
</protein>